<dbReference type="InterPro" id="IPR013655">
    <property type="entry name" value="PAS_fold_3"/>
</dbReference>
<dbReference type="SMART" id="SM00086">
    <property type="entry name" value="PAC"/>
    <property type="match status" value="2"/>
</dbReference>
<dbReference type="InterPro" id="IPR029016">
    <property type="entry name" value="GAF-like_dom_sf"/>
</dbReference>
<dbReference type="SMART" id="SM00267">
    <property type="entry name" value="GGDEF"/>
    <property type="match status" value="1"/>
</dbReference>
<dbReference type="GO" id="GO:0052621">
    <property type="term" value="F:diguanylate cyclase activity"/>
    <property type="evidence" value="ECO:0007669"/>
    <property type="project" value="UniProtKB-EC"/>
</dbReference>
<evidence type="ECO:0000313" key="5">
    <source>
        <dbReference type="Proteomes" id="UP001079657"/>
    </source>
</evidence>
<dbReference type="InterPro" id="IPR000160">
    <property type="entry name" value="GGDEF_dom"/>
</dbReference>
<dbReference type="PROSITE" id="PS50113">
    <property type="entry name" value="PAC"/>
    <property type="match status" value="2"/>
</dbReference>
<protein>
    <submittedName>
        <fullName evidence="4">Diguanylate cyclase</fullName>
        <ecNumber evidence="4">2.7.7.65</ecNumber>
    </submittedName>
</protein>
<dbReference type="PANTHER" id="PTHR44757">
    <property type="entry name" value="DIGUANYLATE CYCLASE DGCP"/>
    <property type="match status" value="1"/>
</dbReference>
<comment type="caution">
    <text evidence="4">The sequence shown here is derived from an EMBL/GenBank/DDBJ whole genome shotgun (WGS) entry which is preliminary data.</text>
</comment>
<gene>
    <name evidence="4" type="ORF">OXH55_05590</name>
</gene>
<evidence type="ECO:0000313" key="4">
    <source>
        <dbReference type="EMBL" id="MCY6370099.1"/>
    </source>
</evidence>
<dbReference type="EC" id="2.7.7.65" evidence="4"/>
<dbReference type="Gene3D" id="2.10.70.100">
    <property type="match status" value="1"/>
</dbReference>
<organism evidence="4 5">
    <name type="scientific">Clostridium ganghwense</name>
    <dbReference type="NCBI Taxonomy" id="312089"/>
    <lineage>
        <taxon>Bacteria</taxon>
        <taxon>Bacillati</taxon>
        <taxon>Bacillota</taxon>
        <taxon>Clostridia</taxon>
        <taxon>Eubacteriales</taxon>
        <taxon>Clostridiaceae</taxon>
        <taxon>Clostridium</taxon>
    </lineage>
</organism>
<dbReference type="Proteomes" id="UP001079657">
    <property type="component" value="Unassembled WGS sequence"/>
</dbReference>
<dbReference type="PROSITE" id="PS50887">
    <property type="entry name" value="GGDEF"/>
    <property type="match status" value="1"/>
</dbReference>
<proteinExistence type="predicted"/>
<dbReference type="Pfam" id="PF13185">
    <property type="entry name" value="GAF_2"/>
    <property type="match status" value="1"/>
</dbReference>
<dbReference type="Gene3D" id="3.30.450.20">
    <property type="entry name" value="PAS domain"/>
    <property type="match status" value="2"/>
</dbReference>
<sequence length="635" mass="73790">MSLFNFILSLFRSKKQKVCSNRCNECNEVCCNVEKRKLVKKQLQEKEIRVKCAQKIGNLGSWEWDSKSNTLNFSDEIYEMFGINKEDFEEDFEDIMQNVIHAMIEEILIKKEDSQIIMPIEFKMVKSNREERWIRANGTSVYDDNGNRIKMIGAIQDVTEWKNAEVALQENLEFFQTLIDTIPNPIFYKDEHGVYKHCNTALAEYLGLKKEELVGHTVHEVYPKEFADIYYKADNKLMNSRGKQIYEAGLMHNDGSFHDVVFNKAALVNQQGKVKGLVGVVVDVTERNKVKKRMQTLSKLKDSMLEINQAIIGMNNINELFNLILEKAIASIDEATIGAVLVLDENKNLRIKAHKGYKLEEVKNFSIGLKRSFAWYETKGNIDKTVIINDINKIENLNILDTEEGNTIKSTISAPIIIEGQLYGFINLDSVRNYVYDETHLEIMEYMRHQIEIAISKHKLYEETIYLSRYDKLTNVYNRRYFEELIDKSIHKSRIDNKQFSFVVFDLNGLKVVNDTYGHLAGDEFIKSFTSNLSKCIGTSDILARLGGDEFVGVFFDTDSQALIKKFEELIIYFEDNPIVFKENEFICSYSYGIAKFNQDGEKYDELMRVADERMYKYKQKIKNSKEYLKSTNIL</sequence>
<dbReference type="InterPro" id="IPR043128">
    <property type="entry name" value="Rev_trsase/Diguanyl_cyclase"/>
</dbReference>
<keyword evidence="4" id="KW-0548">Nucleotidyltransferase</keyword>
<dbReference type="InterPro" id="IPR000014">
    <property type="entry name" value="PAS"/>
</dbReference>
<dbReference type="InterPro" id="IPR035965">
    <property type="entry name" value="PAS-like_dom_sf"/>
</dbReference>
<dbReference type="EMBL" id="JAPQES010000001">
    <property type="protein sequence ID" value="MCY6370099.1"/>
    <property type="molecule type" value="Genomic_DNA"/>
</dbReference>
<dbReference type="InterPro" id="IPR029787">
    <property type="entry name" value="Nucleotide_cyclase"/>
</dbReference>
<evidence type="ECO:0000259" key="1">
    <source>
        <dbReference type="PROSITE" id="PS50112"/>
    </source>
</evidence>
<dbReference type="InterPro" id="IPR001610">
    <property type="entry name" value="PAC"/>
</dbReference>
<feature type="domain" description="PAC" evidence="2">
    <location>
        <begin position="244"/>
        <end position="296"/>
    </location>
</feature>
<evidence type="ECO:0000259" key="3">
    <source>
        <dbReference type="PROSITE" id="PS50887"/>
    </source>
</evidence>
<feature type="domain" description="GGDEF" evidence="3">
    <location>
        <begin position="498"/>
        <end position="631"/>
    </location>
</feature>
<dbReference type="SUPFAM" id="SSF55781">
    <property type="entry name" value="GAF domain-like"/>
    <property type="match status" value="1"/>
</dbReference>
<dbReference type="NCBIfam" id="TIGR00254">
    <property type="entry name" value="GGDEF"/>
    <property type="match status" value="1"/>
</dbReference>
<dbReference type="CDD" id="cd00130">
    <property type="entry name" value="PAS"/>
    <property type="match status" value="2"/>
</dbReference>
<dbReference type="Pfam" id="PF00990">
    <property type="entry name" value="GGDEF"/>
    <property type="match status" value="1"/>
</dbReference>
<dbReference type="Gene3D" id="3.30.70.270">
    <property type="match status" value="1"/>
</dbReference>
<name>A0ABT4CM26_9CLOT</name>
<dbReference type="NCBIfam" id="TIGR00229">
    <property type="entry name" value="sensory_box"/>
    <property type="match status" value="2"/>
</dbReference>
<dbReference type="Pfam" id="PF08448">
    <property type="entry name" value="PAS_4"/>
    <property type="match status" value="1"/>
</dbReference>
<accession>A0ABT4CM26</accession>
<dbReference type="SUPFAM" id="SSF55785">
    <property type="entry name" value="PYP-like sensor domain (PAS domain)"/>
    <property type="match status" value="2"/>
</dbReference>
<keyword evidence="5" id="KW-1185">Reference proteome</keyword>
<feature type="domain" description="PAC" evidence="2">
    <location>
        <begin position="118"/>
        <end position="170"/>
    </location>
</feature>
<dbReference type="PROSITE" id="PS50112">
    <property type="entry name" value="PAS"/>
    <property type="match status" value="1"/>
</dbReference>
<dbReference type="InterPro" id="IPR000700">
    <property type="entry name" value="PAS-assoc_C"/>
</dbReference>
<keyword evidence="4" id="KW-0808">Transferase</keyword>
<reference evidence="4" key="1">
    <citation type="submission" date="2022-12" db="EMBL/GenBank/DDBJ databases">
        <authorList>
            <person name="Wang J."/>
        </authorList>
    </citation>
    <scope>NUCLEOTIDE SEQUENCE</scope>
    <source>
        <strain evidence="4">HY-42-06</strain>
    </source>
</reference>
<dbReference type="RefSeq" id="WP_268048669.1">
    <property type="nucleotide sequence ID" value="NZ_JAPQES010000001.1"/>
</dbReference>
<dbReference type="CDD" id="cd01949">
    <property type="entry name" value="GGDEF"/>
    <property type="match status" value="1"/>
</dbReference>
<feature type="domain" description="PAS" evidence="1">
    <location>
        <begin position="171"/>
        <end position="241"/>
    </location>
</feature>
<dbReference type="PANTHER" id="PTHR44757:SF2">
    <property type="entry name" value="BIOFILM ARCHITECTURE MAINTENANCE PROTEIN MBAA"/>
    <property type="match status" value="1"/>
</dbReference>
<dbReference type="Pfam" id="PF08447">
    <property type="entry name" value="PAS_3"/>
    <property type="match status" value="1"/>
</dbReference>
<dbReference type="InterPro" id="IPR013656">
    <property type="entry name" value="PAS_4"/>
</dbReference>
<dbReference type="SMART" id="SM00091">
    <property type="entry name" value="PAS"/>
    <property type="match status" value="2"/>
</dbReference>
<dbReference type="InterPro" id="IPR052155">
    <property type="entry name" value="Biofilm_reg_signaling"/>
</dbReference>
<dbReference type="InterPro" id="IPR003018">
    <property type="entry name" value="GAF"/>
</dbReference>
<evidence type="ECO:0000259" key="2">
    <source>
        <dbReference type="PROSITE" id="PS50113"/>
    </source>
</evidence>
<dbReference type="SUPFAM" id="SSF55073">
    <property type="entry name" value="Nucleotide cyclase"/>
    <property type="match status" value="1"/>
</dbReference>
<dbReference type="Gene3D" id="3.30.450.40">
    <property type="match status" value="1"/>
</dbReference>